<proteinExistence type="predicted"/>
<dbReference type="Proteomes" id="UP001060085">
    <property type="component" value="Linkage Group LG02"/>
</dbReference>
<name>A0ACC0BUV2_CATRO</name>
<organism evidence="1 2">
    <name type="scientific">Catharanthus roseus</name>
    <name type="common">Madagascar periwinkle</name>
    <name type="synonym">Vinca rosea</name>
    <dbReference type="NCBI Taxonomy" id="4058"/>
    <lineage>
        <taxon>Eukaryota</taxon>
        <taxon>Viridiplantae</taxon>
        <taxon>Streptophyta</taxon>
        <taxon>Embryophyta</taxon>
        <taxon>Tracheophyta</taxon>
        <taxon>Spermatophyta</taxon>
        <taxon>Magnoliopsida</taxon>
        <taxon>eudicotyledons</taxon>
        <taxon>Gunneridae</taxon>
        <taxon>Pentapetalae</taxon>
        <taxon>asterids</taxon>
        <taxon>lamiids</taxon>
        <taxon>Gentianales</taxon>
        <taxon>Apocynaceae</taxon>
        <taxon>Rauvolfioideae</taxon>
        <taxon>Vinceae</taxon>
        <taxon>Catharanthinae</taxon>
        <taxon>Catharanthus</taxon>
    </lineage>
</organism>
<dbReference type="EMBL" id="CM044702">
    <property type="protein sequence ID" value="KAI5676459.1"/>
    <property type="molecule type" value="Genomic_DNA"/>
</dbReference>
<gene>
    <name evidence="1" type="ORF">M9H77_07409</name>
</gene>
<keyword evidence="2" id="KW-1185">Reference proteome</keyword>
<sequence length="224" mass="25375">MRWPLISILHFGYDPAPLRVSALPVKEGRNDAYSKLLKSESPAEYTTELSLCRLATENELAITNGISLCQLQPCDFNLMVKENVMGFAFNKFEQYRSVLKGIFLRWRKILLVLGNGYAISDLYVAFQIATFIEPVMGARGVILLRQPILTSSDVDCCLIPESLFYLKGNGELFEHVDEMIKVNRHMVIVIAEKAGEELLTKSLRPKRINMLQGTSYFRMLASGF</sequence>
<evidence type="ECO:0000313" key="2">
    <source>
        <dbReference type="Proteomes" id="UP001060085"/>
    </source>
</evidence>
<accession>A0ACC0BUV2</accession>
<evidence type="ECO:0000313" key="1">
    <source>
        <dbReference type="EMBL" id="KAI5676459.1"/>
    </source>
</evidence>
<comment type="caution">
    <text evidence="1">The sequence shown here is derived from an EMBL/GenBank/DDBJ whole genome shotgun (WGS) entry which is preliminary data.</text>
</comment>
<reference evidence="2" key="1">
    <citation type="journal article" date="2023" name="Nat. Plants">
        <title>Single-cell RNA sequencing provides a high-resolution roadmap for understanding the multicellular compartmentation of specialized metabolism.</title>
        <authorList>
            <person name="Sun S."/>
            <person name="Shen X."/>
            <person name="Li Y."/>
            <person name="Li Y."/>
            <person name="Wang S."/>
            <person name="Li R."/>
            <person name="Zhang H."/>
            <person name="Shen G."/>
            <person name="Guo B."/>
            <person name="Wei J."/>
            <person name="Xu J."/>
            <person name="St-Pierre B."/>
            <person name="Chen S."/>
            <person name="Sun C."/>
        </authorList>
    </citation>
    <scope>NUCLEOTIDE SEQUENCE [LARGE SCALE GENOMIC DNA]</scope>
</reference>
<protein>
    <submittedName>
        <fullName evidence="1">Uncharacterized protein</fullName>
    </submittedName>
</protein>